<evidence type="ECO:0000313" key="2">
    <source>
        <dbReference type="EMBL" id="KAI7793702.1"/>
    </source>
</evidence>
<reference evidence="2" key="1">
    <citation type="submission" date="2021-02" db="EMBL/GenBank/DDBJ databases">
        <title>Comparative genomics reveals that relaxation of natural selection precedes convergent phenotypic evolution of cavefish.</title>
        <authorList>
            <person name="Peng Z."/>
        </authorList>
    </citation>
    <scope>NUCLEOTIDE SEQUENCE</scope>
    <source>
        <tissue evidence="2">Muscle</tissue>
    </source>
</reference>
<proteinExistence type="predicted"/>
<feature type="region of interest" description="Disordered" evidence="1">
    <location>
        <begin position="20"/>
        <end position="58"/>
    </location>
</feature>
<protein>
    <submittedName>
        <fullName evidence="2">Uncharacterized protein</fullName>
    </submittedName>
</protein>
<comment type="caution">
    <text evidence="2">The sequence shown here is derived from an EMBL/GenBank/DDBJ whole genome shotgun (WGS) entry which is preliminary data.</text>
</comment>
<dbReference type="EMBL" id="JAFHDT010000022">
    <property type="protein sequence ID" value="KAI7793702.1"/>
    <property type="molecule type" value="Genomic_DNA"/>
</dbReference>
<sequence>MEFPEMNTYHNLFEISWRRSGDESATLGCGPQSDPETEFESHGSPSHQTSPVKQGTLQ</sequence>
<dbReference type="Proteomes" id="UP001059041">
    <property type="component" value="Linkage Group LG22"/>
</dbReference>
<accession>A0A9W7TCN2</accession>
<name>A0A9W7TCN2_TRIRA</name>
<gene>
    <name evidence="2" type="ORF">IRJ41_025235</name>
</gene>
<organism evidence="2 3">
    <name type="scientific">Triplophysa rosa</name>
    <name type="common">Cave loach</name>
    <dbReference type="NCBI Taxonomy" id="992332"/>
    <lineage>
        <taxon>Eukaryota</taxon>
        <taxon>Metazoa</taxon>
        <taxon>Chordata</taxon>
        <taxon>Craniata</taxon>
        <taxon>Vertebrata</taxon>
        <taxon>Euteleostomi</taxon>
        <taxon>Actinopterygii</taxon>
        <taxon>Neopterygii</taxon>
        <taxon>Teleostei</taxon>
        <taxon>Ostariophysi</taxon>
        <taxon>Cypriniformes</taxon>
        <taxon>Nemacheilidae</taxon>
        <taxon>Triplophysa</taxon>
    </lineage>
</organism>
<dbReference type="AlphaFoldDB" id="A0A9W7TCN2"/>
<evidence type="ECO:0000313" key="3">
    <source>
        <dbReference type="Proteomes" id="UP001059041"/>
    </source>
</evidence>
<feature type="compositionally biased region" description="Polar residues" evidence="1">
    <location>
        <begin position="43"/>
        <end position="58"/>
    </location>
</feature>
<keyword evidence="3" id="KW-1185">Reference proteome</keyword>
<evidence type="ECO:0000256" key="1">
    <source>
        <dbReference type="SAM" id="MobiDB-lite"/>
    </source>
</evidence>